<accession>A0A1G2DW95</accession>
<organism evidence="1 2">
    <name type="scientific">Candidatus Nealsonbacteria bacterium RBG_13_37_56</name>
    <dbReference type="NCBI Taxonomy" id="1801661"/>
    <lineage>
        <taxon>Bacteria</taxon>
        <taxon>Candidatus Nealsoniibacteriota</taxon>
    </lineage>
</organism>
<dbReference type="EMBL" id="MHLW01000022">
    <property type="protein sequence ID" value="OGZ17899.1"/>
    <property type="molecule type" value="Genomic_DNA"/>
</dbReference>
<sequence length="208" mass="24024">MPSTQDFLQFDQIKEGIIILKNKGLRIILMVSSLNFALKSTEEQNAILYQFQNFLNSLDFSCQTLIQSRRLNITGYLEKLEDIAKKEKNELLKIQVSEYKKFIEQLVKGGSIMQKTFYMVIPFSITESQTSDETGKMPKILALTEEIFQRSKNQLLQRVEFVILGLRSCGLQAIPLTNLEISELFWALHHPIEAERGYYPQIPGELIE</sequence>
<protein>
    <submittedName>
        <fullName evidence="1">Uncharacterized protein</fullName>
    </submittedName>
</protein>
<evidence type="ECO:0000313" key="1">
    <source>
        <dbReference type="EMBL" id="OGZ17899.1"/>
    </source>
</evidence>
<evidence type="ECO:0000313" key="2">
    <source>
        <dbReference type="Proteomes" id="UP000178893"/>
    </source>
</evidence>
<proteinExistence type="predicted"/>
<dbReference type="Proteomes" id="UP000178893">
    <property type="component" value="Unassembled WGS sequence"/>
</dbReference>
<gene>
    <name evidence="1" type="ORF">A2V72_03000</name>
</gene>
<name>A0A1G2DW95_9BACT</name>
<dbReference type="AlphaFoldDB" id="A0A1G2DW95"/>
<comment type="caution">
    <text evidence="1">The sequence shown here is derived from an EMBL/GenBank/DDBJ whole genome shotgun (WGS) entry which is preliminary data.</text>
</comment>
<reference evidence="1 2" key="1">
    <citation type="journal article" date="2016" name="Nat. Commun.">
        <title>Thousands of microbial genomes shed light on interconnected biogeochemical processes in an aquifer system.</title>
        <authorList>
            <person name="Anantharaman K."/>
            <person name="Brown C.T."/>
            <person name="Hug L.A."/>
            <person name="Sharon I."/>
            <person name="Castelle C.J."/>
            <person name="Probst A.J."/>
            <person name="Thomas B.C."/>
            <person name="Singh A."/>
            <person name="Wilkins M.J."/>
            <person name="Karaoz U."/>
            <person name="Brodie E.L."/>
            <person name="Williams K.H."/>
            <person name="Hubbard S.S."/>
            <person name="Banfield J.F."/>
        </authorList>
    </citation>
    <scope>NUCLEOTIDE SEQUENCE [LARGE SCALE GENOMIC DNA]</scope>
</reference>